<dbReference type="EMBL" id="VMRY01000058">
    <property type="protein sequence ID" value="TVT53380.1"/>
    <property type="molecule type" value="Genomic_DNA"/>
</dbReference>
<evidence type="ECO:0000313" key="1">
    <source>
        <dbReference type="EMBL" id="TVT53380.1"/>
    </source>
</evidence>
<dbReference type="Proteomes" id="UP000317355">
    <property type="component" value="Unassembled WGS sequence"/>
</dbReference>
<protein>
    <submittedName>
        <fullName evidence="1">Conjugal transfer protein TraL</fullName>
    </submittedName>
</protein>
<comment type="caution">
    <text evidence="1">The sequence shown here is derived from an EMBL/GenBank/DDBJ whole genome shotgun (WGS) entry which is preliminary data.</text>
</comment>
<proteinExistence type="predicted"/>
<dbReference type="Gene3D" id="3.40.50.300">
    <property type="entry name" value="P-loop containing nucleotide triphosphate hydrolases"/>
    <property type="match status" value="1"/>
</dbReference>
<name>A0A558CX91_9GAMM</name>
<evidence type="ECO:0000313" key="2">
    <source>
        <dbReference type="Proteomes" id="UP000317355"/>
    </source>
</evidence>
<dbReference type="SUPFAM" id="SSF52540">
    <property type="entry name" value="P-loop containing nucleoside triphosphate hydrolases"/>
    <property type="match status" value="1"/>
</dbReference>
<dbReference type="AlphaFoldDB" id="A0A558CX91"/>
<accession>A0A558CX91</accession>
<organism evidence="1 2">
    <name type="scientific">Sedimenticola thiotaurini</name>
    <dbReference type="NCBI Taxonomy" id="1543721"/>
    <lineage>
        <taxon>Bacteria</taxon>
        <taxon>Pseudomonadati</taxon>
        <taxon>Pseudomonadota</taxon>
        <taxon>Gammaproteobacteria</taxon>
        <taxon>Chromatiales</taxon>
        <taxon>Sedimenticolaceae</taxon>
        <taxon>Sedimenticola</taxon>
    </lineage>
</organism>
<sequence length="246" mass="27315">MSDTHFTMQGKGGVGKTFTASILAQFFAAGLQEGQSLKLIDTDPVNATFSQYKAFEVVRLELQEGSNSQITTRKFDQLLEMMLTDDQSTFVVDNGAASFLPLSHYMIENKAIEMMLDAGRTVWIHPVITGGLGQDDTLSGLDHLARQMPAAVKIVVWKNPYFGRIEKGGKPFEEMPVYKNHAKRLHAVINIPDQSADTFGEDVKTMLQQKMTFDQAIGSDAFGIMSRQRLKITKEKLFSSIAPVFA</sequence>
<dbReference type="InterPro" id="IPR027417">
    <property type="entry name" value="P-loop_NTPase"/>
</dbReference>
<gene>
    <name evidence="1" type="ORF">FHK82_12050</name>
</gene>
<reference evidence="1 2" key="1">
    <citation type="submission" date="2019-07" db="EMBL/GenBank/DDBJ databases">
        <title>The pathways for chlorine oxyanion respiration interact through the shared metabolite chlorate.</title>
        <authorList>
            <person name="Barnum T.P."/>
            <person name="Cheng Y."/>
            <person name="Hill K.A."/>
            <person name="Lucas L.N."/>
            <person name="Carlson H.K."/>
            <person name="Coates J.D."/>
        </authorList>
    </citation>
    <scope>NUCLEOTIDE SEQUENCE [LARGE SCALE GENOMIC DNA]</scope>
    <source>
        <strain evidence="1">BK-3</strain>
    </source>
</reference>